<feature type="non-terminal residue" evidence="2">
    <location>
        <position position="1"/>
    </location>
</feature>
<evidence type="ECO:0000313" key="3">
    <source>
        <dbReference type="Proteomes" id="UP000246351"/>
    </source>
</evidence>
<feature type="domain" description="Rib" evidence="1">
    <location>
        <begin position="10"/>
        <end position="89"/>
    </location>
</feature>
<name>A0A317ZB94_STAPS</name>
<reference evidence="2 3" key="1">
    <citation type="journal article" date="2018" name="Vet. Microbiol.">
        <title>Clonal diversity and geographic distribution of methicillin-resistant Staphylococcus pseudintermedius from Australian animals: Discovery of novel sequence types.</title>
        <authorList>
            <person name="Worthing K.A."/>
            <person name="Abraham S."/>
            <person name="Coombs G.W."/>
            <person name="Pang S."/>
            <person name="Saputra S."/>
            <person name="Jordan D."/>
            <person name="Trott D.J."/>
            <person name="Norris J.M."/>
        </authorList>
    </citation>
    <scope>NUCLEOTIDE SEQUENCE [LARGE SCALE GENOMIC DNA]</scope>
    <source>
        <strain evidence="2 3">ST71 3</strain>
    </source>
</reference>
<protein>
    <submittedName>
        <fullName evidence="2">Adhesin</fullName>
    </submittedName>
</protein>
<gene>
    <name evidence="2" type="ORF">DD924_05445</name>
</gene>
<organism evidence="2 3">
    <name type="scientific">Staphylococcus pseudintermedius</name>
    <dbReference type="NCBI Taxonomy" id="283734"/>
    <lineage>
        <taxon>Bacteria</taxon>
        <taxon>Bacillati</taxon>
        <taxon>Bacillota</taxon>
        <taxon>Bacilli</taxon>
        <taxon>Bacillales</taxon>
        <taxon>Staphylococcaceae</taxon>
        <taxon>Staphylococcus</taxon>
        <taxon>Staphylococcus intermedius group</taxon>
    </lineage>
</organism>
<dbReference type="InterPro" id="IPR012706">
    <property type="entry name" value="Rib_alpha_Esp_rpt"/>
</dbReference>
<dbReference type="EMBL" id="QEIV01000444">
    <property type="protein sequence ID" value="PWZ98923.1"/>
    <property type="molecule type" value="Genomic_DNA"/>
</dbReference>
<evidence type="ECO:0000313" key="2">
    <source>
        <dbReference type="EMBL" id="PWZ98923.1"/>
    </source>
</evidence>
<feature type="domain" description="Rib" evidence="1">
    <location>
        <begin position="96"/>
        <end position="175"/>
    </location>
</feature>
<dbReference type="Pfam" id="PF08428">
    <property type="entry name" value="Rib"/>
    <property type="match status" value="2"/>
</dbReference>
<dbReference type="InterPro" id="IPR059115">
    <property type="entry name" value="Rib"/>
</dbReference>
<dbReference type="NCBIfam" id="TIGR02331">
    <property type="entry name" value="rib_alpha"/>
    <property type="match status" value="1"/>
</dbReference>
<sequence>VPVVTEQQLDSDKYDPVATGILKPFGTPTTEEDVIKLVEIPKYPTDLTQPKVTVTVPNTLPDGQTPGKVDVDVTVTYPDGSTDHISVPVWTNKHLDKDKYNLITTGVSKPFGIPVMPTDVTDSIQVPNYPLEGQQPTVTVDDETQLPDGTTEGHKDIDVTVTYPDGTKDHIKVPVVTE</sequence>
<comment type="caution">
    <text evidence="2">The sequence shown here is derived from an EMBL/GenBank/DDBJ whole genome shotgun (WGS) entry which is preliminary data.</text>
</comment>
<dbReference type="AlphaFoldDB" id="A0A317ZB94"/>
<proteinExistence type="predicted"/>
<accession>A0A317ZB94</accession>
<dbReference type="Proteomes" id="UP000246351">
    <property type="component" value="Unassembled WGS sequence"/>
</dbReference>
<evidence type="ECO:0000259" key="1">
    <source>
        <dbReference type="Pfam" id="PF08428"/>
    </source>
</evidence>
<feature type="non-terminal residue" evidence="2">
    <location>
        <position position="178"/>
    </location>
</feature>